<dbReference type="FunFam" id="3.40.50.300:FF:000285">
    <property type="entry name" value="Sporulation initiation inhibitor Soj"/>
    <property type="match status" value="1"/>
</dbReference>
<dbReference type="GO" id="GO:0016787">
    <property type="term" value="F:hydrolase activity"/>
    <property type="evidence" value="ECO:0007669"/>
    <property type="project" value="UniProtKB-KW"/>
</dbReference>
<sequence length="258" mass="27833">MLSIAVTNQKGGVGKTTTCINLAAELGRLGYSVLAVDMDPQGNCSSGLGIEADAVNVSLYDVLLGGASIQEALVATPWEGVSLLPATIDLAGAEVELASIISRETCLRRHMAKLDHYDVAIIDCPPSLGLLTINALVAAQKLIVPIQCEYYALEGVGQLARTIGLVRDCLNPDLSIDGVLLTMFDSRTRLAHDVVEEVRRQFGEIVFSTVIPRNVKLSEAPSYAKPITYYEPASTGAQSYTLFSREVATRWLHLKTKR</sequence>
<proteinExistence type="predicted"/>
<dbReference type="Gene3D" id="3.40.50.300">
    <property type="entry name" value="P-loop containing nucleotide triphosphate hydrolases"/>
    <property type="match status" value="1"/>
</dbReference>
<dbReference type="CDD" id="cd02042">
    <property type="entry name" value="ParAB_family"/>
    <property type="match status" value="1"/>
</dbReference>
<accession>A0A644ZZ51</accession>
<name>A0A644ZZ51_9ZZZZ</name>
<dbReference type="AlphaFoldDB" id="A0A644ZZ51"/>
<keyword evidence="2" id="KW-0378">Hydrolase</keyword>
<comment type="caution">
    <text evidence="2">The sequence shown here is derived from an EMBL/GenBank/DDBJ whole genome shotgun (WGS) entry which is preliminary data.</text>
</comment>
<dbReference type="PIRSF" id="PIRSF009320">
    <property type="entry name" value="Nuc_binding_HP_1000"/>
    <property type="match status" value="1"/>
</dbReference>
<dbReference type="SUPFAM" id="SSF52540">
    <property type="entry name" value="P-loop containing nucleoside triphosphate hydrolases"/>
    <property type="match status" value="1"/>
</dbReference>
<dbReference type="InterPro" id="IPR025669">
    <property type="entry name" value="AAA_dom"/>
</dbReference>
<reference evidence="2" key="1">
    <citation type="submission" date="2019-08" db="EMBL/GenBank/DDBJ databases">
        <authorList>
            <person name="Kucharzyk K."/>
            <person name="Murdoch R.W."/>
            <person name="Higgins S."/>
            <person name="Loffler F."/>
        </authorList>
    </citation>
    <scope>NUCLEOTIDE SEQUENCE</scope>
</reference>
<feature type="domain" description="AAA" evidence="1">
    <location>
        <begin position="3"/>
        <end position="176"/>
    </location>
</feature>
<dbReference type="InterPro" id="IPR027417">
    <property type="entry name" value="P-loop_NTPase"/>
</dbReference>
<dbReference type="PANTHER" id="PTHR13696">
    <property type="entry name" value="P-LOOP CONTAINING NUCLEOSIDE TRIPHOSPHATE HYDROLASE"/>
    <property type="match status" value="1"/>
</dbReference>
<dbReference type="Pfam" id="PF13614">
    <property type="entry name" value="AAA_31"/>
    <property type="match status" value="1"/>
</dbReference>
<evidence type="ECO:0000313" key="2">
    <source>
        <dbReference type="EMBL" id="MPM46122.1"/>
    </source>
</evidence>
<protein>
    <submittedName>
        <fullName evidence="2">Sporulation initiation inhibitor protein Soj</fullName>
        <ecNumber evidence="2">3.6.-.-</ecNumber>
    </submittedName>
</protein>
<gene>
    <name evidence="2" type="primary">soj_42</name>
    <name evidence="2" type="ORF">SDC9_92820</name>
</gene>
<evidence type="ECO:0000259" key="1">
    <source>
        <dbReference type="Pfam" id="PF13614"/>
    </source>
</evidence>
<organism evidence="2">
    <name type="scientific">bioreactor metagenome</name>
    <dbReference type="NCBI Taxonomy" id="1076179"/>
    <lineage>
        <taxon>unclassified sequences</taxon>
        <taxon>metagenomes</taxon>
        <taxon>ecological metagenomes</taxon>
    </lineage>
</organism>
<dbReference type="PANTHER" id="PTHR13696:SF52">
    <property type="entry name" value="PARA FAMILY PROTEIN CT_582"/>
    <property type="match status" value="1"/>
</dbReference>
<dbReference type="EMBL" id="VSSQ01011151">
    <property type="protein sequence ID" value="MPM46122.1"/>
    <property type="molecule type" value="Genomic_DNA"/>
</dbReference>
<dbReference type="InterPro" id="IPR050678">
    <property type="entry name" value="DNA_Partitioning_ATPase"/>
</dbReference>
<dbReference type="EC" id="3.6.-.-" evidence="2"/>